<dbReference type="InterPro" id="IPR036249">
    <property type="entry name" value="Thioredoxin-like_sf"/>
</dbReference>
<dbReference type="PATRIC" id="fig|512763.3.peg.2650"/>
<protein>
    <submittedName>
        <fullName evidence="2">Uncharacterized protein</fullName>
    </submittedName>
</protein>
<evidence type="ECO:0000256" key="1">
    <source>
        <dbReference type="SAM" id="MobiDB-lite"/>
    </source>
</evidence>
<feature type="region of interest" description="Disordered" evidence="1">
    <location>
        <begin position="342"/>
        <end position="366"/>
    </location>
</feature>
<proteinExistence type="predicted"/>
<keyword evidence="3" id="KW-1185">Reference proteome</keyword>
<evidence type="ECO:0000313" key="2">
    <source>
        <dbReference type="EMBL" id="ALI99577.1"/>
    </source>
</evidence>
<dbReference type="STRING" id="512763.DC20_12080"/>
<dbReference type="SUPFAM" id="SSF52833">
    <property type="entry name" value="Thioredoxin-like"/>
    <property type="match status" value="1"/>
</dbReference>
<dbReference type="Proteomes" id="UP000061382">
    <property type="component" value="Chromosome"/>
</dbReference>
<name>A0A0P0CYI7_9BACT</name>
<dbReference type="AlphaFoldDB" id="A0A0P0CYI7"/>
<gene>
    <name evidence="2" type="ORF">DC20_12080</name>
</gene>
<dbReference type="KEGG" id="rti:DC20_12080"/>
<organism evidence="2 3">
    <name type="scientific">Rufibacter tibetensis</name>
    <dbReference type="NCBI Taxonomy" id="512763"/>
    <lineage>
        <taxon>Bacteria</taxon>
        <taxon>Pseudomonadati</taxon>
        <taxon>Bacteroidota</taxon>
        <taxon>Cytophagia</taxon>
        <taxon>Cytophagales</taxon>
        <taxon>Hymenobacteraceae</taxon>
        <taxon>Rufibacter</taxon>
    </lineage>
</organism>
<sequence>MKVPGILPLLFLIYLFVSALEVQAQKIKYETGTVEQVLAKARQEDKPVFIALTWPTSTSAKAPNYRNIISALEDPAVAKLFNAEFLNVKVERNSAEGSKLTRQYSVKEYPTYLYLNPDGNLIHRSKSHSSSPKKYLDEVKAFKEKAASNFNLSYFQKEFDQGRRNADFLLQYLNLQKQMGLPADLDLLETYVSQLPVNAFDNFSTVQFILEQGPIVDSKAFVFSRSNKTILDSIYKTLPFSLRSQINNSIIDNTMRKATATKDAALAQKGAHFARITWDENYARGLRAYQTNMVNFYRSIKDTTNYLREAASYYDRYFMAISLDSVRKIMTAQTEYRNSLLLPSKGKPATPPKPASGAVTRTESTYRTTSTPTTSFVMQLNNAAYSIYETGTRNPTYLTKAMLWSKRTIEVEPVAPYYNTLAHILYRLQLFAEAEAMQQKAVELASKENQPTERFKKSLQQIKARTL</sequence>
<dbReference type="EMBL" id="CP012643">
    <property type="protein sequence ID" value="ALI99577.1"/>
    <property type="molecule type" value="Genomic_DNA"/>
</dbReference>
<dbReference type="Gene3D" id="3.40.30.10">
    <property type="entry name" value="Glutaredoxin"/>
    <property type="match status" value="1"/>
</dbReference>
<evidence type="ECO:0000313" key="3">
    <source>
        <dbReference type="Proteomes" id="UP000061382"/>
    </source>
</evidence>
<accession>A0A0P0CYI7</accession>
<reference evidence="2 3" key="1">
    <citation type="submission" date="2015-08" db="EMBL/GenBank/DDBJ databases">
        <title>Complete genome sequence of Rufibacter tibetensis strain 1351t, a radiation-resistant bacterium from tibet plateau.</title>
        <authorList>
            <person name="Dai J."/>
        </authorList>
    </citation>
    <scope>NUCLEOTIDE SEQUENCE [LARGE SCALE GENOMIC DNA]</scope>
    <source>
        <strain evidence="2 3">1351</strain>
    </source>
</reference>